<feature type="domain" description="Tetrapyrrole biosynthesis uroporphyrinogen III synthase" evidence="1">
    <location>
        <begin position="19"/>
        <end position="256"/>
    </location>
</feature>
<dbReference type="Gene3D" id="3.40.50.10090">
    <property type="match status" value="2"/>
</dbReference>
<dbReference type="NCBIfam" id="NF004584">
    <property type="entry name" value="PRK05928.2-1"/>
    <property type="match status" value="1"/>
</dbReference>
<dbReference type="AlphaFoldDB" id="A0A221MGM6"/>
<evidence type="ECO:0000313" key="2">
    <source>
        <dbReference type="EMBL" id="ASN06791.1"/>
    </source>
</evidence>
<dbReference type="PANTHER" id="PTHR40082:SF1">
    <property type="entry name" value="BLR5956 PROTEIN"/>
    <property type="match status" value="1"/>
</dbReference>
<dbReference type="KEGG" id="vne:CFK40_18085"/>
<keyword evidence="3" id="KW-1185">Reference proteome</keyword>
<dbReference type="Pfam" id="PF02602">
    <property type="entry name" value="HEM4"/>
    <property type="match status" value="1"/>
</dbReference>
<reference evidence="2 3" key="1">
    <citation type="journal article" date="2003" name="Int. J. Syst. Evol. Microbiol.">
        <title>Virgibacillus carmonensis sp. nov., Virgibacillus necropolis sp. nov. and Virgibacillus picturae sp. nov., three novel species isolated from deteriorated mural paintings, transfer of the species of the genus salibacillus to Virgibacillus, as Virgibacillus marismortui comb. nov. and Virgibacillus salexigens comb. nov., and emended description of the genus Virgibacillus.</title>
        <authorList>
            <person name="Heyrman J."/>
            <person name="Logan N.A."/>
            <person name="Busse H.J."/>
            <person name="Balcaen A."/>
            <person name="Lebbe L."/>
            <person name="Rodriguez-Diaz M."/>
            <person name="Swings J."/>
            <person name="De Vos P."/>
        </authorList>
    </citation>
    <scope>NUCLEOTIDE SEQUENCE [LARGE SCALE GENOMIC DNA]</scope>
    <source>
        <strain evidence="2 3">LMG 19488</strain>
    </source>
</reference>
<dbReference type="InterPro" id="IPR036108">
    <property type="entry name" value="4pyrrol_syn_uPrphyn_synt_sf"/>
</dbReference>
<gene>
    <name evidence="2" type="ORF">CFK40_18085</name>
</gene>
<dbReference type="OrthoDB" id="9775656at2"/>
<proteinExistence type="predicted"/>
<name>A0A221MGM6_9BACI</name>
<dbReference type="CDD" id="cd06578">
    <property type="entry name" value="HemD"/>
    <property type="match status" value="1"/>
</dbReference>
<dbReference type="GO" id="GO:0004852">
    <property type="term" value="F:uroporphyrinogen-III synthase activity"/>
    <property type="evidence" value="ECO:0007669"/>
    <property type="project" value="InterPro"/>
</dbReference>
<dbReference type="InterPro" id="IPR003754">
    <property type="entry name" value="4pyrrol_synth_uPrphyn_synth"/>
</dbReference>
<dbReference type="Proteomes" id="UP000204391">
    <property type="component" value="Chromosome"/>
</dbReference>
<dbReference type="InterPro" id="IPR039793">
    <property type="entry name" value="UROS/Hem4"/>
</dbReference>
<dbReference type="EMBL" id="CP022437">
    <property type="protein sequence ID" value="ASN06791.1"/>
    <property type="molecule type" value="Genomic_DNA"/>
</dbReference>
<dbReference type="SUPFAM" id="SSF69618">
    <property type="entry name" value="HemD-like"/>
    <property type="match status" value="1"/>
</dbReference>
<protein>
    <submittedName>
        <fullName evidence="2">Uroporphyrinogen-III synthase</fullName>
    </submittedName>
</protein>
<evidence type="ECO:0000313" key="3">
    <source>
        <dbReference type="Proteomes" id="UP000204391"/>
    </source>
</evidence>
<organism evidence="2 3">
    <name type="scientific">Virgibacillus necropolis</name>
    <dbReference type="NCBI Taxonomy" id="163877"/>
    <lineage>
        <taxon>Bacteria</taxon>
        <taxon>Bacillati</taxon>
        <taxon>Bacillota</taxon>
        <taxon>Bacilli</taxon>
        <taxon>Bacillales</taxon>
        <taxon>Bacillaceae</taxon>
        <taxon>Virgibacillus</taxon>
    </lineage>
</organism>
<evidence type="ECO:0000259" key="1">
    <source>
        <dbReference type="Pfam" id="PF02602"/>
    </source>
</evidence>
<accession>A0A221MGM6</accession>
<sequence length="264" mass="29688">MKDLKGKRIGVAATRKADVISTLIQKNGGTPFVFSIQGEQILNEETSKKNVKELMTKPFDLVLLTTGIGAETLENTADKMNLLPDFIWKLENTTLAVRGSKTVNWLKKQSLSAKFVSEDGTMENLLNSLAARKPDTGNRLFLQAYNQDDITLKQHLENIGYYVYLSKPYHYKEPDYKTLSNLRQEIINELLEAVIFTSKGQVQNLFKASNKSKEMVDSFNNEVLAVAVGKVTAHELEQKGIVNVFQPIKPKMGAMVVELREYLA</sequence>
<dbReference type="GO" id="GO:0006780">
    <property type="term" value="P:uroporphyrinogen III biosynthetic process"/>
    <property type="evidence" value="ECO:0007669"/>
    <property type="project" value="InterPro"/>
</dbReference>
<dbReference type="PANTHER" id="PTHR40082">
    <property type="entry name" value="BLR5956 PROTEIN"/>
    <property type="match status" value="1"/>
</dbReference>
<dbReference type="RefSeq" id="WP_089533787.1">
    <property type="nucleotide sequence ID" value="NZ_CP022437.1"/>
</dbReference>